<name>A0A158B5K6_9BURK</name>
<gene>
    <name evidence="1" type="ORF">AWB83_02811</name>
</gene>
<evidence type="ECO:0000313" key="2">
    <source>
        <dbReference type="Proteomes" id="UP000054978"/>
    </source>
</evidence>
<sequence length="94" mass="10148">MLMSPRLKRFAPFVLLMSPREYRFNCDAAAMTAAAPSLTIDCVPVSVTSLPMIVARLVSVALVVVTVLPSMRPWFVIALAALTVVLAEFRSAPA</sequence>
<evidence type="ECO:0000313" key="1">
    <source>
        <dbReference type="EMBL" id="SAK65352.1"/>
    </source>
</evidence>
<accession>A0A158B5K6</accession>
<dbReference type="AlphaFoldDB" id="A0A158B5K6"/>
<comment type="caution">
    <text evidence="1">The sequence shown here is derived from an EMBL/GenBank/DDBJ whole genome shotgun (WGS) entry which is preliminary data.</text>
</comment>
<protein>
    <submittedName>
        <fullName evidence="1">Uncharacterized protein</fullName>
    </submittedName>
</protein>
<keyword evidence="2" id="KW-1185">Reference proteome</keyword>
<organism evidence="1 2">
    <name type="scientific">Caballeronia ptereochthonis</name>
    <dbReference type="NCBI Taxonomy" id="1777144"/>
    <lineage>
        <taxon>Bacteria</taxon>
        <taxon>Pseudomonadati</taxon>
        <taxon>Pseudomonadota</taxon>
        <taxon>Betaproteobacteria</taxon>
        <taxon>Burkholderiales</taxon>
        <taxon>Burkholderiaceae</taxon>
        <taxon>Caballeronia</taxon>
    </lineage>
</organism>
<proteinExistence type="predicted"/>
<reference evidence="1" key="1">
    <citation type="submission" date="2016-01" db="EMBL/GenBank/DDBJ databases">
        <authorList>
            <person name="Peeters C."/>
        </authorList>
    </citation>
    <scope>NUCLEOTIDE SEQUENCE [LARGE SCALE GENOMIC DNA]</scope>
    <source>
        <strain evidence="1">LMG 29326</strain>
    </source>
</reference>
<dbReference type="Proteomes" id="UP000054978">
    <property type="component" value="Unassembled WGS sequence"/>
</dbReference>
<dbReference type="EMBL" id="FCOB02000012">
    <property type="protein sequence ID" value="SAK65352.1"/>
    <property type="molecule type" value="Genomic_DNA"/>
</dbReference>